<proteinExistence type="predicted"/>
<keyword evidence="2" id="KW-0732">Signal</keyword>
<dbReference type="Proteomes" id="UP001054837">
    <property type="component" value="Unassembled WGS sequence"/>
</dbReference>
<evidence type="ECO:0000256" key="1">
    <source>
        <dbReference type="SAM" id="MobiDB-lite"/>
    </source>
</evidence>
<feature type="chain" id="PRO_5043831367" evidence="2">
    <location>
        <begin position="20"/>
        <end position="132"/>
    </location>
</feature>
<keyword evidence="4" id="KW-1185">Reference proteome</keyword>
<sequence length="132" mass="14951">MKTLFAFAVIFFCVYIAVAKEGKGCESGADCDEDECCLQIHIFRQALCRKLRVKDEWCVPGLSPDAKLYRFMCPCGKGLSCIPEEKEVKNGVTIYKNSKCLEDSTEEDKSSKEDEKSSKEEEKSSKEEEQQP</sequence>
<feature type="signal peptide" evidence="2">
    <location>
        <begin position="1"/>
        <end position="19"/>
    </location>
</feature>
<accession>A0AAV4S4M6</accession>
<gene>
    <name evidence="3" type="primary">AVEN_46878_1</name>
    <name evidence="3" type="ORF">CDAR_188171</name>
</gene>
<evidence type="ECO:0000313" key="3">
    <source>
        <dbReference type="EMBL" id="GIY27677.1"/>
    </source>
</evidence>
<dbReference type="Gene3D" id="2.10.80.10">
    <property type="entry name" value="Lipase, subunit A"/>
    <property type="match status" value="1"/>
</dbReference>
<reference evidence="3 4" key="1">
    <citation type="submission" date="2021-06" db="EMBL/GenBank/DDBJ databases">
        <title>Caerostris darwini draft genome.</title>
        <authorList>
            <person name="Kono N."/>
            <person name="Arakawa K."/>
        </authorList>
    </citation>
    <scope>NUCLEOTIDE SEQUENCE [LARGE SCALE GENOMIC DNA]</scope>
</reference>
<dbReference type="AlphaFoldDB" id="A0AAV4S4M6"/>
<feature type="region of interest" description="Disordered" evidence="1">
    <location>
        <begin position="101"/>
        <end position="132"/>
    </location>
</feature>
<comment type="caution">
    <text evidence="3">The sequence shown here is derived from an EMBL/GenBank/DDBJ whole genome shotgun (WGS) entry which is preliminary data.</text>
</comment>
<dbReference type="EMBL" id="BPLQ01007072">
    <property type="protein sequence ID" value="GIY27677.1"/>
    <property type="molecule type" value="Genomic_DNA"/>
</dbReference>
<protein>
    <submittedName>
        <fullName evidence="3">Prokineticin domain-containing protein</fullName>
    </submittedName>
</protein>
<organism evidence="3 4">
    <name type="scientific">Caerostris darwini</name>
    <dbReference type="NCBI Taxonomy" id="1538125"/>
    <lineage>
        <taxon>Eukaryota</taxon>
        <taxon>Metazoa</taxon>
        <taxon>Ecdysozoa</taxon>
        <taxon>Arthropoda</taxon>
        <taxon>Chelicerata</taxon>
        <taxon>Arachnida</taxon>
        <taxon>Araneae</taxon>
        <taxon>Araneomorphae</taxon>
        <taxon>Entelegynae</taxon>
        <taxon>Araneoidea</taxon>
        <taxon>Araneidae</taxon>
        <taxon>Caerostris</taxon>
    </lineage>
</organism>
<evidence type="ECO:0000256" key="2">
    <source>
        <dbReference type="SAM" id="SignalP"/>
    </source>
</evidence>
<evidence type="ECO:0000313" key="4">
    <source>
        <dbReference type="Proteomes" id="UP001054837"/>
    </source>
</evidence>
<name>A0AAV4S4M6_9ARAC</name>